<dbReference type="GO" id="GO:0019062">
    <property type="term" value="P:virion attachment to host cell"/>
    <property type="evidence" value="ECO:0007669"/>
    <property type="project" value="InterPro"/>
</dbReference>
<dbReference type="KEGG" id="kpn:KPN_04865"/>
<protein>
    <submittedName>
        <fullName evidence="5">Prophage tail fibre protein</fullName>
    </submittedName>
</protein>
<dbReference type="PANTHER" id="PTHR35191:SF1">
    <property type="entry name" value="PROPHAGE SIDE TAIL FIBER PROTEIN HOMOLOG STFQ-RELATED"/>
    <property type="match status" value="1"/>
</dbReference>
<feature type="region of interest" description="Disordered" evidence="3">
    <location>
        <begin position="255"/>
        <end position="333"/>
    </location>
</feature>
<name>A6TE58_KLEP7</name>
<dbReference type="Pfam" id="PF03406">
    <property type="entry name" value="Phage_fiber_2"/>
    <property type="match status" value="1"/>
</dbReference>
<reference evidence="5 6" key="1">
    <citation type="journal article" date="2001" name="Nature">
        <title>Complete genome sequence of Salmonella enterica serovar Typhimurium LT2.</title>
        <authorList>
            <person name="McClelland M."/>
            <person name="Sanderson K.E."/>
            <person name="Spieth J."/>
            <person name="Clifton S.W."/>
            <person name="Latreille P."/>
            <person name="Courtney L."/>
            <person name="Porwollik S."/>
            <person name="Ali J."/>
            <person name="Dante M."/>
            <person name="Du F."/>
            <person name="Hou S."/>
            <person name="Layman D."/>
            <person name="Leonard S."/>
            <person name="Nguyen C."/>
            <person name="Scott K."/>
            <person name="Holmes A."/>
            <person name="Grewal N."/>
            <person name="Mulvaney E."/>
            <person name="Ryan E."/>
            <person name="Sun H."/>
            <person name="Florea L."/>
            <person name="Miller W."/>
            <person name="Stoneking T."/>
            <person name="Nhan M."/>
            <person name="Waterston R."/>
            <person name="Wilson R.K."/>
        </authorList>
    </citation>
    <scope>NUCLEOTIDE SEQUENCE [LARGE SCALE GENOMIC DNA]</scope>
    <source>
        <strain evidence="6">ATCC 700721 / MGH 78578</strain>
    </source>
</reference>
<dbReference type="Proteomes" id="UP000000265">
    <property type="component" value="Chromosome"/>
</dbReference>
<evidence type="ECO:0000256" key="3">
    <source>
        <dbReference type="SAM" id="MobiDB-lite"/>
    </source>
</evidence>
<dbReference type="InterPro" id="IPR022225">
    <property type="entry name" value="Phage_tail_fibre_N"/>
</dbReference>
<accession>A6TE58</accession>
<evidence type="ECO:0000313" key="6">
    <source>
        <dbReference type="Proteomes" id="UP000000265"/>
    </source>
</evidence>
<dbReference type="InterPro" id="IPR005068">
    <property type="entry name" value="Phage_lambda_Stf-r2"/>
</dbReference>
<evidence type="ECO:0000256" key="2">
    <source>
        <dbReference type="ARBA" id="ARBA00022581"/>
    </source>
</evidence>
<dbReference type="GO" id="GO:0046718">
    <property type="term" value="P:symbiont entry into host cell"/>
    <property type="evidence" value="ECO:0007669"/>
    <property type="project" value="InterPro"/>
</dbReference>
<evidence type="ECO:0000256" key="1">
    <source>
        <dbReference type="ARBA" id="ARBA00004328"/>
    </source>
</evidence>
<reference evidence="5 6" key="2">
    <citation type="submission" date="2006-09" db="EMBL/GenBank/DDBJ databases">
        <authorList>
            <consortium name="The Klebsiella pneumonia Genome Sequencing Project"/>
            <person name="McClelland M."/>
            <person name="Sanderson E.K."/>
            <person name="Spieth J."/>
            <person name="Clifton W.S."/>
            <person name="Latreille P."/>
            <person name="Sabo A."/>
            <person name="Pepin K."/>
            <person name="Bhonagiri V."/>
            <person name="Porwollik S."/>
            <person name="Ali J."/>
            <person name="Wilson R.K."/>
        </authorList>
    </citation>
    <scope>NUCLEOTIDE SEQUENCE [LARGE SCALE GENOMIC DNA]</scope>
    <source>
        <strain evidence="6">ATCC 700721 / MGH 78578</strain>
    </source>
</reference>
<dbReference type="Pfam" id="PF12571">
    <property type="entry name" value="Phage_tail_fib"/>
    <property type="match status" value="1"/>
</dbReference>
<proteinExistence type="predicted"/>
<dbReference type="EnsemblBacteria" id="ABR80208">
    <property type="protein sequence ID" value="ABR80208"/>
    <property type="gene ID" value="KPN_04865"/>
</dbReference>
<evidence type="ECO:0000259" key="4">
    <source>
        <dbReference type="Pfam" id="PF12571"/>
    </source>
</evidence>
<dbReference type="HOGENOM" id="CLU_066199_0_0_6"/>
<sequence length="354" mass="38483">MSVGDGRGTAIIPDENKNSLINECFRTQLNSLKLSDTENIIIAEMIIPPEVGGFTIREAALFDDAGICMAVANVPETYKPALTEGSGRFTILRIWLAVSSTEAVELVVDPGIVLATVEDVINAGNEIKDYVDEQLGEHAGSRDHPDATLDEKGFTRLSNAIDGEDQDRAATPLAVRLAVESAIRSAWELDNPVGTVKFYAQNVNPNERYPWTEWVYTGENKTIRIGKADGSDVGTIGGSDNVTLRRDNLPAVQIDVSGETSEQPEQTLTTKPAGKHKHGGVPSRENPWEIGGDISQRFNPANLGDTDEEPDHEHDIDIPPHHHDVTGKTDNLGEGKSFSVVEAHTLLMCWSRVA</sequence>
<dbReference type="STRING" id="272620.KPN_04865"/>
<feature type="compositionally biased region" description="Basic and acidic residues" evidence="3">
    <location>
        <begin position="311"/>
        <end position="333"/>
    </location>
</feature>
<dbReference type="EMBL" id="CP000647">
    <property type="protein sequence ID" value="ABR80208.1"/>
    <property type="molecule type" value="Genomic_DNA"/>
</dbReference>
<dbReference type="PANTHER" id="PTHR35191">
    <property type="entry name" value="PROPHAGE SIDE TAIL FIBER PROTEIN HOMOLOG STFQ-RELATED"/>
    <property type="match status" value="1"/>
</dbReference>
<organism evidence="5 6">
    <name type="scientific">Klebsiella pneumoniae subsp. pneumoniae (strain ATCC 700721 / MGH 78578)</name>
    <dbReference type="NCBI Taxonomy" id="272620"/>
    <lineage>
        <taxon>Bacteria</taxon>
        <taxon>Pseudomonadati</taxon>
        <taxon>Pseudomonadota</taxon>
        <taxon>Gammaproteobacteria</taxon>
        <taxon>Enterobacterales</taxon>
        <taxon>Enterobacteriaceae</taxon>
        <taxon>Klebsiella/Raoultella group</taxon>
        <taxon>Klebsiella</taxon>
        <taxon>Klebsiella pneumoniae complex</taxon>
    </lineage>
</organism>
<evidence type="ECO:0000313" key="5">
    <source>
        <dbReference type="EMBL" id="ABR80208.1"/>
    </source>
</evidence>
<comment type="subcellular location">
    <subcellularLocation>
        <location evidence="1">Virion</location>
    </subcellularLocation>
</comment>
<feature type="compositionally biased region" description="Polar residues" evidence="3">
    <location>
        <begin position="258"/>
        <end position="270"/>
    </location>
</feature>
<keyword evidence="2" id="KW-0945">Host-virus interaction</keyword>
<gene>
    <name evidence="5" type="ORF">KPN_04865</name>
</gene>
<dbReference type="AlphaFoldDB" id="A6TE58"/>
<dbReference type="InterPro" id="IPR051934">
    <property type="entry name" value="Phage_Tail_Fiber_Structural"/>
</dbReference>
<feature type="domain" description="Phage tail fibre protein N-terminal" evidence="4">
    <location>
        <begin position="1"/>
        <end position="116"/>
    </location>
</feature>
<dbReference type="PaxDb" id="272620-KPN_04865"/>